<sequence>MRASLLRGDIRFQFRYGFYFVYLVFSILYLCLLTLFPPALRGKAAVLMIFSDPAAMGLYFMGAILLFEKSQRVLDSIAVSPVKPMEYALAKLVSLGLVSTAVGLPIGFFGGIVKNPFFFLTGVFLGSCLFSAMGLIIALHIETLNQFIVATIPAEILINLPAIAYLLGWRKSFLILHPGVCVIELCENGELALPAALILLVWTAVFALLSGRSAGRSFRSLGGIKL</sequence>
<feature type="transmembrane region" description="Helical" evidence="1">
    <location>
        <begin position="117"/>
        <end position="140"/>
    </location>
</feature>
<evidence type="ECO:0008006" key="3">
    <source>
        <dbReference type="Google" id="ProtNLM"/>
    </source>
</evidence>
<name>A0A644WGR2_9ZZZZ</name>
<feature type="transmembrane region" description="Helical" evidence="1">
    <location>
        <begin position="20"/>
        <end position="40"/>
    </location>
</feature>
<organism evidence="2">
    <name type="scientific">bioreactor metagenome</name>
    <dbReference type="NCBI Taxonomy" id="1076179"/>
    <lineage>
        <taxon>unclassified sequences</taxon>
        <taxon>metagenomes</taxon>
        <taxon>ecological metagenomes</taxon>
    </lineage>
</organism>
<proteinExistence type="predicted"/>
<gene>
    <name evidence="2" type="ORF">SDC9_49221</name>
</gene>
<feature type="transmembrane region" description="Helical" evidence="1">
    <location>
        <begin position="147"/>
        <end position="168"/>
    </location>
</feature>
<dbReference type="Pfam" id="PF24686">
    <property type="entry name" value="FLQE3_permease"/>
    <property type="match status" value="1"/>
</dbReference>
<evidence type="ECO:0000256" key="1">
    <source>
        <dbReference type="SAM" id="Phobius"/>
    </source>
</evidence>
<feature type="transmembrane region" description="Helical" evidence="1">
    <location>
        <begin position="46"/>
        <end position="67"/>
    </location>
</feature>
<feature type="transmembrane region" description="Helical" evidence="1">
    <location>
        <begin position="191"/>
        <end position="209"/>
    </location>
</feature>
<feature type="transmembrane region" description="Helical" evidence="1">
    <location>
        <begin position="88"/>
        <end position="111"/>
    </location>
</feature>
<dbReference type="AlphaFoldDB" id="A0A644WGR2"/>
<dbReference type="EMBL" id="VSSQ01000911">
    <property type="protein sequence ID" value="MPM02962.1"/>
    <property type="molecule type" value="Genomic_DNA"/>
</dbReference>
<dbReference type="InterPro" id="IPR056926">
    <property type="entry name" value="FLQE3_permease"/>
</dbReference>
<keyword evidence="1" id="KW-0472">Membrane</keyword>
<reference evidence="2" key="1">
    <citation type="submission" date="2019-08" db="EMBL/GenBank/DDBJ databases">
        <authorList>
            <person name="Kucharzyk K."/>
            <person name="Murdoch R.W."/>
            <person name="Higgins S."/>
            <person name="Loffler F."/>
        </authorList>
    </citation>
    <scope>NUCLEOTIDE SEQUENCE</scope>
</reference>
<evidence type="ECO:0000313" key="2">
    <source>
        <dbReference type="EMBL" id="MPM02962.1"/>
    </source>
</evidence>
<protein>
    <recommendedName>
        <fullName evidence="3">ABC-2 type transporter domain-containing protein</fullName>
    </recommendedName>
</protein>
<keyword evidence="1" id="KW-1133">Transmembrane helix</keyword>
<keyword evidence="1" id="KW-0812">Transmembrane</keyword>
<comment type="caution">
    <text evidence="2">The sequence shown here is derived from an EMBL/GenBank/DDBJ whole genome shotgun (WGS) entry which is preliminary data.</text>
</comment>
<accession>A0A644WGR2</accession>